<keyword evidence="6" id="KW-0812">Transmembrane</keyword>
<dbReference type="Gene3D" id="1.10.630.10">
    <property type="entry name" value="Cytochrome P450"/>
    <property type="match status" value="1"/>
</dbReference>
<dbReference type="GO" id="GO:0016020">
    <property type="term" value="C:membrane"/>
    <property type="evidence" value="ECO:0007669"/>
    <property type="project" value="UniProtKB-SubCell"/>
</dbReference>
<accession>A0AA38GA49</accession>
<evidence type="ECO:0000256" key="10">
    <source>
        <dbReference type="ARBA" id="ARBA00023004"/>
    </source>
</evidence>
<dbReference type="InterPro" id="IPR052306">
    <property type="entry name" value="CYP450_71D"/>
</dbReference>
<dbReference type="GO" id="GO:0005506">
    <property type="term" value="F:iron ion binding"/>
    <property type="evidence" value="ECO:0007669"/>
    <property type="project" value="InterPro"/>
</dbReference>
<keyword evidence="9" id="KW-0560">Oxidoreductase</keyword>
<keyword evidence="12" id="KW-0876">Taxol biosynthesis</keyword>
<dbReference type="Pfam" id="PF00067">
    <property type="entry name" value="p450"/>
    <property type="match status" value="1"/>
</dbReference>
<comment type="similarity">
    <text evidence="4">Belongs to the cytochrome P450 family.</text>
</comment>
<dbReference type="AlphaFoldDB" id="A0AA38GA49"/>
<dbReference type="Proteomes" id="UP000824469">
    <property type="component" value="Unassembled WGS sequence"/>
</dbReference>
<evidence type="ECO:0000256" key="4">
    <source>
        <dbReference type="ARBA" id="ARBA00010617"/>
    </source>
</evidence>
<comment type="subcellular location">
    <subcellularLocation>
        <location evidence="2">Membrane</location>
        <topology evidence="2">Single-pass membrane protein</topology>
    </subcellularLocation>
</comment>
<comment type="caution">
    <text evidence="14">The sequence shown here is derived from an EMBL/GenBank/DDBJ whole genome shotgun (WGS) entry which is preliminary data.</text>
</comment>
<keyword evidence="11" id="KW-0503">Monooxygenase</keyword>
<evidence type="ECO:0000313" key="15">
    <source>
        <dbReference type="Proteomes" id="UP000824469"/>
    </source>
</evidence>
<dbReference type="SUPFAM" id="SSF48264">
    <property type="entry name" value="Cytochrome P450"/>
    <property type="match status" value="1"/>
</dbReference>
<evidence type="ECO:0000256" key="7">
    <source>
        <dbReference type="ARBA" id="ARBA00022723"/>
    </source>
</evidence>
<evidence type="ECO:0000256" key="11">
    <source>
        <dbReference type="ARBA" id="ARBA00023033"/>
    </source>
</evidence>
<protein>
    <recommendedName>
        <fullName evidence="16">Cytochrome P450</fullName>
    </recommendedName>
</protein>
<evidence type="ECO:0000256" key="13">
    <source>
        <dbReference type="ARBA" id="ARBA00023136"/>
    </source>
</evidence>
<proteinExistence type="inferred from homology"/>
<evidence type="ECO:0000313" key="14">
    <source>
        <dbReference type="EMBL" id="KAH9319512.1"/>
    </source>
</evidence>
<organism evidence="14 15">
    <name type="scientific">Taxus chinensis</name>
    <name type="common">Chinese yew</name>
    <name type="synonym">Taxus wallichiana var. chinensis</name>
    <dbReference type="NCBI Taxonomy" id="29808"/>
    <lineage>
        <taxon>Eukaryota</taxon>
        <taxon>Viridiplantae</taxon>
        <taxon>Streptophyta</taxon>
        <taxon>Embryophyta</taxon>
        <taxon>Tracheophyta</taxon>
        <taxon>Spermatophyta</taxon>
        <taxon>Pinopsida</taxon>
        <taxon>Pinidae</taxon>
        <taxon>Conifers II</taxon>
        <taxon>Cupressales</taxon>
        <taxon>Taxaceae</taxon>
        <taxon>Taxus</taxon>
    </lineage>
</organism>
<reference evidence="14 15" key="1">
    <citation type="journal article" date="2021" name="Nat. Plants">
        <title>The Taxus genome provides insights into paclitaxel biosynthesis.</title>
        <authorList>
            <person name="Xiong X."/>
            <person name="Gou J."/>
            <person name="Liao Q."/>
            <person name="Li Y."/>
            <person name="Zhou Q."/>
            <person name="Bi G."/>
            <person name="Li C."/>
            <person name="Du R."/>
            <person name="Wang X."/>
            <person name="Sun T."/>
            <person name="Guo L."/>
            <person name="Liang H."/>
            <person name="Lu P."/>
            <person name="Wu Y."/>
            <person name="Zhang Z."/>
            <person name="Ro D.K."/>
            <person name="Shang Y."/>
            <person name="Huang S."/>
            <person name="Yan J."/>
        </authorList>
    </citation>
    <scope>NUCLEOTIDE SEQUENCE [LARGE SCALE GENOMIC DNA]</scope>
    <source>
        <strain evidence="14">Ta-2019</strain>
    </source>
</reference>
<keyword evidence="10" id="KW-0408">Iron</keyword>
<evidence type="ECO:0008006" key="16">
    <source>
        <dbReference type="Google" id="ProtNLM"/>
    </source>
</evidence>
<evidence type="ECO:0000256" key="3">
    <source>
        <dbReference type="ARBA" id="ARBA00005122"/>
    </source>
</evidence>
<keyword evidence="5" id="KW-0349">Heme</keyword>
<dbReference type="GO" id="GO:0004497">
    <property type="term" value="F:monooxygenase activity"/>
    <property type="evidence" value="ECO:0007669"/>
    <property type="project" value="UniProtKB-KW"/>
</dbReference>
<dbReference type="EMBL" id="JAHRHJ020000004">
    <property type="protein sequence ID" value="KAH9319512.1"/>
    <property type="molecule type" value="Genomic_DNA"/>
</dbReference>
<keyword evidence="8" id="KW-1133">Transmembrane helix</keyword>
<feature type="non-terminal residue" evidence="14">
    <location>
        <position position="88"/>
    </location>
</feature>
<evidence type="ECO:0000256" key="12">
    <source>
        <dbReference type="ARBA" id="ARBA00023059"/>
    </source>
</evidence>
<comment type="pathway">
    <text evidence="3">Alkaloid biosynthesis; taxol biosynthesis.</text>
</comment>
<keyword evidence="15" id="KW-1185">Reference proteome</keyword>
<evidence type="ECO:0000256" key="8">
    <source>
        <dbReference type="ARBA" id="ARBA00022989"/>
    </source>
</evidence>
<keyword evidence="7" id="KW-0479">Metal-binding</keyword>
<dbReference type="GO" id="GO:0020037">
    <property type="term" value="F:heme binding"/>
    <property type="evidence" value="ECO:0007669"/>
    <property type="project" value="InterPro"/>
</dbReference>
<dbReference type="PRINTS" id="PR00463">
    <property type="entry name" value="EP450I"/>
</dbReference>
<gene>
    <name evidence="14" type="ORF">KI387_021281</name>
</gene>
<dbReference type="GO" id="GO:0042617">
    <property type="term" value="P:paclitaxel biosynthetic process"/>
    <property type="evidence" value="ECO:0007669"/>
    <property type="project" value="UniProtKB-KW"/>
</dbReference>
<evidence type="ECO:0000256" key="5">
    <source>
        <dbReference type="ARBA" id="ARBA00022617"/>
    </source>
</evidence>
<dbReference type="InterPro" id="IPR036396">
    <property type="entry name" value="Cyt_P450_sf"/>
</dbReference>
<evidence type="ECO:0000256" key="2">
    <source>
        <dbReference type="ARBA" id="ARBA00004167"/>
    </source>
</evidence>
<keyword evidence="13" id="KW-0472">Membrane</keyword>
<dbReference type="PANTHER" id="PTHR47953">
    <property type="entry name" value="OS08G0105600 PROTEIN"/>
    <property type="match status" value="1"/>
</dbReference>
<dbReference type="InterPro" id="IPR002401">
    <property type="entry name" value="Cyt_P450_E_grp-I"/>
</dbReference>
<comment type="cofactor">
    <cofactor evidence="1">
        <name>heme</name>
        <dbReference type="ChEBI" id="CHEBI:30413"/>
    </cofactor>
</comment>
<evidence type="ECO:0000256" key="1">
    <source>
        <dbReference type="ARBA" id="ARBA00001971"/>
    </source>
</evidence>
<dbReference type="InterPro" id="IPR001128">
    <property type="entry name" value="Cyt_P450"/>
</dbReference>
<dbReference type="OMA" id="DTGHKED"/>
<evidence type="ECO:0000256" key="6">
    <source>
        <dbReference type="ARBA" id="ARBA00022692"/>
    </source>
</evidence>
<dbReference type="GO" id="GO:0016705">
    <property type="term" value="F:oxidoreductase activity, acting on paired donors, with incorporation or reduction of molecular oxygen"/>
    <property type="evidence" value="ECO:0007669"/>
    <property type="project" value="InterPro"/>
</dbReference>
<evidence type="ECO:0000256" key="9">
    <source>
        <dbReference type="ARBA" id="ARBA00023002"/>
    </source>
</evidence>
<dbReference type="PANTHER" id="PTHR47953:SF19">
    <property type="entry name" value="OS06G0641600 PROTEIN"/>
    <property type="match status" value="1"/>
</dbReference>
<sequence>IKKRMRKANGFFDRVVQKIIEEHDNVKRKQGSNVKDIIDVLLELSGNDTLNIKAIIFDMFLGGIGTIGTALEWTMSEMVKNPHVAKKL</sequence>
<name>A0AA38GA49_TAXCH</name>